<feature type="domain" description="Flagellar protein FlgJ N-terminal" evidence="1">
    <location>
        <begin position="102"/>
        <end position="141"/>
    </location>
</feature>
<evidence type="ECO:0000313" key="3">
    <source>
        <dbReference type="Proteomes" id="UP001194539"/>
    </source>
</evidence>
<keyword evidence="3" id="KW-1185">Reference proteome</keyword>
<name>A0ABS0PDB3_9BRAD</name>
<evidence type="ECO:0000259" key="1">
    <source>
        <dbReference type="Pfam" id="PF10135"/>
    </source>
</evidence>
<sequence length="156" mass="15862">MIVTATPDLVLDVLEAADPVTQRAATAKLDTLKSADADFAATMDAEIGKAAADQSAKVAESQPGAVNGPPVQVIKAPGSGDVYRKFEAFILQTFVETMLPKESEEVFGKGTAGGVWKSMLAEQLGNQLAKGKGIGIAKQLAAAHPAGPDAAGKAGS</sequence>
<comment type="caution">
    <text evidence="2">The sequence shown here is derived from an EMBL/GenBank/DDBJ whole genome shotgun (WGS) entry which is preliminary data.</text>
</comment>
<evidence type="ECO:0000313" key="2">
    <source>
        <dbReference type="EMBL" id="MBH5391007.1"/>
    </source>
</evidence>
<protein>
    <submittedName>
        <fullName evidence="2">Rod-binding protein</fullName>
    </submittedName>
</protein>
<dbReference type="RefSeq" id="WP_197968875.1">
    <property type="nucleotide sequence ID" value="NZ_JACEGD010000040.1"/>
</dbReference>
<dbReference type="InterPro" id="IPR019301">
    <property type="entry name" value="Flagellar_prot_FlgJ_N"/>
</dbReference>
<dbReference type="Proteomes" id="UP001194539">
    <property type="component" value="Unassembled WGS sequence"/>
</dbReference>
<proteinExistence type="predicted"/>
<dbReference type="EMBL" id="JACEGD010000040">
    <property type="protein sequence ID" value="MBH5391007.1"/>
    <property type="molecule type" value="Genomic_DNA"/>
</dbReference>
<gene>
    <name evidence="2" type="ORF">H1B27_32730</name>
</gene>
<reference evidence="2 3" key="1">
    <citation type="submission" date="2020-07" db="EMBL/GenBank/DDBJ databases">
        <title>Bradyrhizobium diversity isolated from nodules of indigenous legumes of Western Australia.</title>
        <authorList>
            <person name="Klepa M.S."/>
        </authorList>
    </citation>
    <scope>NUCLEOTIDE SEQUENCE [LARGE SCALE GENOMIC DNA]</scope>
    <source>
        <strain evidence="2 3">CNPSo 4019</strain>
    </source>
</reference>
<organism evidence="2 3">
    <name type="scientific">Bradyrhizobium diversitatis</name>
    <dbReference type="NCBI Taxonomy" id="2755406"/>
    <lineage>
        <taxon>Bacteria</taxon>
        <taxon>Pseudomonadati</taxon>
        <taxon>Pseudomonadota</taxon>
        <taxon>Alphaproteobacteria</taxon>
        <taxon>Hyphomicrobiales</taxon>
        <taxon>Nitrobacteraceae</taxon>
        <taxon>Bradyrhizobium</taxon>
    </lineage>
</organism>
<dbReference type="Pfam" id="PF10135">
    <property type="entry name" value="Rod-binding"/>
    <property type="match status" value="1"/>
</dbReference>
<accession>A0ABS0PDB3</accession>